<dbReference type="AlphaFoldDB" id="A0A3B3R4G8"/>
<accession>A0A3B3R4G8</accession>
<proteinExistence type="predicted"/>
<dbReference type="Ensembl" id="ENSPKIT00000036974.1">
    <property type="protein sequence ID" value="ENSPKIP00000012576.1"/>
    <property type="gene ID" value="ENSPKIG00000000326.1"/>
</dbReference>
<protein>
    <submittedName>
        <fullName evidence="1">Uncharacterized protein</fullName>
    </submittedName>
</protein>
<evidence type="ECO:0000313" key="1">
    <source>
        <dbReference type="Ensembl" id="ENSPKIP00000012576.1"/>
    </source>
</evidence>
<organism evidence="1 2">
    <name type="scientific">Paramormyrops kingsleyae</name>
    <dbReference type="NCBI Taxonomy" id="1676925"/>
    <lineage>
        <taxon>Eukaryota</taxon>
        <taxon>Metazoa</taxon>
        <taxon>Chordata</taxon>
        <taxon>Craniata</taxon>
        <taxon>Vertebrata</taxon>
        <taxon>Euteleostomi</taxon>
        <taxon>Actinopterygii</taxon>
        <taxon>Neopterygii</taxon>
        <taxon>Teleostei</taxon>
        <taxon>Osteoglossocephala</taxon>
        <taxon>Osteoglossomorpha</taxon>
        <taxon>Osteoglossiformes</taxon>
        <taxon>Mormyridae</taxon>
        <taxon>Paramormyrops</taxon>
    </lineage>
</organism>
<dbReference type="Proteomes" id="UP000261540">
    <property type="component" value="Unplaced"/>
</dbReference>
<evidence type="ECO:0000313" key="2">
    <source>
        <dbReference type="Proteomes" id="UP000261540"/>
    </source>
</evidence>
<reference evidence="1" key="1">
    <citation type="submission" date="2025-08" db="UniProtKB">
        <authorList>
            <consortium name="Ensembl"/>
        </authorList>
    </citation>
    <scope>IDENTIFICATION</scope>
</reference>
<keyword evidence="2" id="KW-1185">Reference proteome</keyword>
<reference evidence="1" key="2">
    <citation type="submission" date="2025-09" db="UniProtKB">
        <authorList>
            <consortium name="Ensembl"/>
        </authorList>
    </citation>
    <scope>IDENTIFICATION</scope>
</reference>
<sequence length="110" mass="12135">MHAREGDMVFKTEGLNCTTCSVGTNNSSESSSCPAWPQFSSISHLCLYTGMVVKFCTFGTFCDEARHGKCEFTDNCSSPHQAESHRELVVQPCPTLALRAPLVKLFIEKL</sequence>
<name>A0A3B3R4G8_9TELE</name>